<dbReference type="HOGENOM" id="CLU_031530_0_1_1"/>
<evidence type="ECO:0000256" key="1">
    <source>
        <dbReference type="SAM" id="SignalP"/>
    </source>
</evidence>
<protein>
    <recommendedName>
        <fullName evidence="2">Endo-beta-1,6-galactanase-like domain-containing protein</fullName>
    </recommendedName>
</protein>
<dbReference type="Pfam" id="PF14587">
    <property type="entry name" value="Glyco_hydr_30_2"/>
    <property type="match status" value="1"/>
</dbReference>
<dbReference type="InterPro" id="IPR039743">
    <property type="entry name" value="6GAL/EXGAL"/>
</dbReference>
<reference evidence="3 4" key="1">
    <citation type="journal article" date="2012" name="Science">
        <title>The Paleozoic origin of enzymatic lignin decomposition reconstructed from 31 fungal genomes.</title>
        <authorList>
            <person name="Floudas D."/>
            <person name="Binder M."/>
            <person name="Riley R."/>
            <person name="Barry K."/>
            <person name="Blanchette R.A."/>
            <person name="Henrissat B."/>
            <person name="Martinez A.T."/>
            <person name="Otillar R."/>
            <person name="Spatafora J.W."/>
            <person name="Yadav J.S."/>
            <person name="Aerts A."/>
            <person name="Benoit I."/>
            <person name="Boyd A."/>
            <person name="Carlson A."/>
            <person name="Copeland A."/>
            <person name="Coutinho P.M."/>
            <person name="de Vries R.P."/>
            <person name="Ferreira P."/>
            <person name="Findley K."/>
            <person name="Foster B."/>
            <person name="Gaskell J."/>
            <person name="Glotzer D."/>
            <person name="Gorecki P."/>
            <person name="Heitman J."/>
            <person name="Hesse C."/>
            <person name="Hori C."/>
            <person name="Igarashi K."/>
            <person name="Jurgens J.A."/>
            <person name="Kallen N."/>
            <person name="Kersten P."/>
            <person name="Kohler A."/>
            <person name="Kuees U."/>
            <person name="Kumar T.K.A."/>
            <person name="Kuo A."/>
            <person name="LaButti K."/>
            <person name="Larrondo L.F."/>
            <person name="Lindquist E."/>
            <person name="Ling A."/>
            <person name="Lombard V."/>
            <person name="Lucas S."/>
            <person name="Lundell T."/>
            <person name="Martin R."/>
            <person name="McLaughlin D.J."/>
            <person name="Morgenstern I."/>
            <person name="Morin E."/>
            <person name="Murat C."/>
            <person name="Nagy L.G."/>
            <person name="Nolan M."/>
            <person name="Ohm R.A."/>
            <person name="Patyshakuliyeva A."/>
            <person name="Rokas A."/>
            <person name="Ruiz-Duenas F.J."/>
            <person name="Sabat G."/>
            <person name="Salamov A."/>
            <person name="Samejima M."/>
            <person name="Schmutz J."/>
            <person name="Slot J.C."/>
            <person name="St John F."/>
            <person name="Stenlid J."/>
            <person name="Sun H."/>
            <person name="Sun S."/>
            <person name="Syed K."/>
            <person name="Tsang A."/>
            <person name="Wiebenga A."/>
            <person name="Young D."/>
            <person name="Pisabarro A."/>
            <person name="Eastwood D.C."/>
            <person name="Martin F."/>
            <person name="Cullen D."/>
            <person name="Grigoriev I.V."/>
            <person name="Hibbett D.S."/>
        </authorList>
    </citation>
    <scope>NUCLEOTIDE SEQUENCE [LARGE SCALE GENOMIC DNA]</scope>
    <source>
        <strain evidence="3 4">ATCC 11539</strain>
    </source>
</reference>
<dbReference type="Proteomes" id="UP000030669">
    <property type="component" value="Unassembled WGS sequence"/>
</dbReference>
<dbReference type="PANTHER" id="PTHR42767:SF1">
    <property type="entry name" value="ENDO-BETA-1,6-GALACTANASE-LIKE DOMAIN-CONTAINING PROTEIN"/>
    <property type="match status" value="1"/>
</dbReference>
<dbReference type="KEGG" id="gtr:GLOTRDRAFT_46629"/>
<feature type="domain" description="Endo-beta-1,6-galactanase-like" evidence="2">
    <location>
        <begin position="21"/>
        <end position="227"/>
    </location>
</feature>
<sequence>MLVAAVVLSVLGAVSSAVITNTTGQTIQGIGASGAWWPNDLYFFPESSRQEIARLLFDPDIGLGLTDSRYNLGGGGVGVTTFARAPETPYISDGVYNFSADPQGTYFLRAAAQYKIPLITLFVNSAPVSMTSNSQNCGGNLITDRIPAYVQYLTDVIKYWSTQGVNITHVSPMKWALDNNFGSCGQEGMQVAVGQRAQVINTLAAALANEGLSTRVIGDESSTTWNFIPEAPLWLPGVTPGALAGVAHHQYTFAGDASIALLGSEARSLSGGVDSWFTEICCNQANNPLATLTYGASYDPTMVSALRMGNLIWQSFTQAEDAHWDFWTALSSEYGSCTPSTNASCVNERNYDGWDDGIIYYDPNYNTTHYYTFSLPKRFPVLKHFTSAVPVGATLLNVTTVETNWRVLAFTAPGTSRLSSVVAMNAQQSPSTLTLSLEGGRLAQPSRAFMTDAGGDYVPIALSLAANGSLVIQAPAMSIYTIFF</sequence>
<evidence type="ECO:0000313" key="3">
    <source>
        <dbReference type="EMBL" id="EPQ52705.1"/>
    </source>
</evidence>
<dbReference type="SUPFAM" id="SSF51445">
    <property type="entry name" value="(Trans)glycosidases"/>
    <property type="match status" value="1"/>
</dbReference>
<feature type="signal peptide" evidence="1">
    <location>
        <begin position="1"/>
        <end position="16"/>
    </location>
</feature>
<dbReference type="OrthoDB" id="2012278at2759"/>
<dbReference type="EMBL" id="KB469307">
    <property type="protein sequence ID" value="EPQ52705.1"/>
    <property type="molecule type" value="Genomic_DNA"/>
</dbReference>
<dbReference type="OMA" id="GHSYFTT"/>
<proteinExistence type="predicted"/>
<dbReference type="SUPFAM" id="SSF51011">
    <property type="entry name" value="Glycosyl hydrolase domain"/>
    <property type="match status" value="1"/>
</dbReference>
<dbReference type="InterPro" id="IPR039514">
    <property type="entry name" value="6GAL-like"/>
</dbReference>
<dbReference type="AlphaFoldDB" id="S7REN0"/>
<feature type="chain" id="PRO_5004544076" description="Endo-beta-1,6-galactanase-like domain-containing protein" evidence="1">
    <location>
        <begin position="17"/>
        <end position="484"/>
    </location>
</feature>
<dbReference type="Gene3D" id="3.20.20.80">
    <property type="entry name" value="Glycosidases"/>
    <property type="match status" value="1"/>
</dbReference>
<dbReference type="RefSeq" id="XP_007868689.1">
    <property type="nucleotide sequence ID" value="XM_007870498.1"/>
</dbReference>
<dbReference type="GeneID" id="19306450"/>
<organism evidence="3 4">
    <name type="scientific">Gloeophyllum trabeum (strain ATCC 11539 / FP-39264 / Madison 617)</name>
    <name type="common">Brown rot fungus</name>
    <dbReference type="NCBI Taxonomy" id="670483"/>
    <lineage>
        <taxon>Eukaryota</taxon>
        <taxon>Fungi</taxon>
        <taxon>Dikarya</taxon>
        <taxon>Basidiomycota</taxon>
        <taxon>Agaricomycotina</taxon>
        <taxon>Agaricomycetes</taxon>
        <taxon>Gloeophyllales</taxon>
        <taxon>Gloeophyllaceae</taxon>
        <taxon>Gloeophyllum</taxon>
    </lineage>
</organism>
<keyword evidence="1" id="KW-0732">Signal</keyword>
<dbReference type="eggNOG" id="ENOG502QQKZ">
    <property type="taxonomic scope" value="Eukaryota"/>
</dbReference>
<dbReference type="GO" id="GO:0004553">
    <property type="term" value="F:hydrolase activity, hydrolyzing O-glycosyl compounds"/>
    <property type="evidence" value="ECO:0007669"/>
    <property type="project" value="InterPro"/>
</dbReference>
<accession>S7REN0</accession>
<dbReference type="InterPro" id="IPR013780">
    <property type="entry name" value="Glyco_hydro_b"/>
</dbReference>
<keyword evidence="4" id="KW-1185">Reference proteome</keyword>
<gene>
    <name evidence="3" type="ORF">GLOTRDRAFT_46629</name>
</gene>
<dbReference type="InterPro" id="IPR017853">
    <property type="entry name" value="GH"/>
</dbReference>
<dbReference type="PANTHER" id="PTHR42767">
    <property type="entry name" value="ENDO-BETA-1,6-GALACTANASE"/>
    <property type="match status" value="1"/>
</dbReference>
<evidence type="ECO:0000259" key="2">
    <source>
        <dbReference type="Pfam" id="PF14587"/>
    </source>
</evidence>
<name>S7REN0_GLOTA</name>
<dbReference type="Gene3D" id="2.60.40.1180">
    <property type="entry name" value="Golgi alpha-mannosidase II"/>
    <property type="match status" value="1"/>
</dbReference>
<evidence type="ECO:0000313" key="4">
    <source>
        <dbReference type="Proteomes" id="UP000030669"/>
    </source>
</evidence>